<protein>
    <submittedName>
        <fullName evidence="1">Uncharacterized protein</fullName>
    </submittedName>
</protein>
<name>A0A099YFA6_LIMMU</name>
<comment type="caution">
    <text evidence="1">The sequence shown here is derived from an EMBL/GenBank/DDBJ whole genome shotgun (WGS) entry which is preliminary data.</text>
</comment>
<organism evidence="1 2">
    <name type="scientific">Limosilactobacillus mucosae</name>
    <name type="common">Lactobacillus mucosae</name>
    <dbReference type="NCBI Taxonomy" id="97478"/>
    <lineage>
        <taxon>Bacteria</taxon>
        <taxon>Bacillati</taxon>
        <taxon>Bacillota</taxon>
        <taxon>Bacilli</taxon>
        <taxon>Lactobacillales</taxon>
        <taxon>Lactobacillaceae</taxon>
        <taxon>Limosilactobacillus</taxon>
    </lineage>
</organism>
<proteinExistence type="predicted"/>
<evidence type="ECO:0000313" key="1">
    <source>
        <dbReference type="EMBL" id="KGL67250.1"/>
    </source>
</evidence>
<sequence length="95" mass="10753">MSIQNIDIYATIPGAGEQTWTIWTSDVHKECAKIQECIKEGQLYQTDNVIMSADPGFNNCSTLLINPKYITLVAVDYHVVPWTYTKAEIDAEEQQ</sequence>
<accession>A0A099YFA6</accession>
<evidence type="ECO:0000313" key="2">
    <source>
        <dbReference type="Proteomes" id="UP000030001"/>
    </source>
</evidence>
<dbReference type="AlphaFoldDB" id="A0A099YFA6"/>
<gene>
    <name evidence="1" type="ORF">LX03_02900</name>
</gene>
<dbReference type="EMBL" id="JROC01000026">
    <property type="protein sequence ID" value="KGL67250.1"/>
    <property type="molecule type" value="Genomic_DNA"/>
</dbReference>
<dbReference type="Proteomes" id="UP000030001">
    <property type="component" value="Unassembled WGS sequence"/>
</dbReference>
<reference evidence="1 2" key="1">
    <citation type="submission" date="2014-09" db="EMBL/GenBank/DDBJ databases">
        <title>Lactobacillus mucosae CRL573 Genome Sequencing.</title>
        <authorList>
            <person name="Bleckwedel J."/>
            <person name="Teran L.C."/>
            <person name="Bonacina J."/>
            <person name="Saavedra L."/>
            <person name="Mozzi F.B."/>
            <person name="Raya R.R."/>
        </authorList>
    </citation>
    <scope>NUCLEOTIDE SEQUENCE [LARGE SCALE GENOMIC DNA]</scope>
    <source>
        <strain evidence="1 2">CRL573</strain>
    </source>
</reference>